<evidence type="ECO:0000256" key="2">
    <source>
        <dbReference type="SAM" id="Phobius"/>
    </source>
</evidence>
<feature type="transmembrane region" description="Helical" evidence="2">
    <location>
        <begin position="102"/>
        <end position="125"/>
    </location>
</feature>
<keyword evidence="2" id="KW-0472">Membrane</keyword>
<dbReference type="Proteomes" id="UP001324427">
    <property type="component" value="Unassembled WGS sequence"/>
</dbReference>
<dbReference type="GO" id="GO:0005524">
    <property type="term" value="F:ATP binding"/>
    <property type="evidence" value="ECO:0007669"/>
    <property type="project" value="UniProtKB-KW"/>
</dbReference>
<organism evidence="3 4">
    <name type="scientific">Oleoguttula mirabilis</name>
    <dbReference type="NCBI Taxonomy" id="1507867"/>
    <lineage>
        <taxon>Eukaryota</taxon>
        <taxon>Fungi</taxon>
        <taxon>Dikarya</taxon>
        <taxon>Ascomycota</taxon>
        <taxon>Pezizomycotina</taxon>
        <taxon>Dothideomycetes</taxon>
        <taxon>Dothideomycetidae</taxon>
        <taxon>Mycosphaerellales</taxon>
        <taxon>Teratosphaeriaceae</taxon>
        <taxon>Oleoguttula</taxon>
    </lineage>
</organism>
<protein>
    <recommendedName>
        <fullName evidence="5">Mid2 domain-containing protein</fullName>
    </recommendedName>
</protein>
<evidence type="ECO:0000313" key="4">
    <source>
        <dbReference type="Proteomes" id="UP001324427"/>
    </source>
</evidence>
<name>A0AAV9J9K6_9PEZI</name>
<dbReference type="CDD" id="cd12087">
    <property type="entry name" value="TM_EGFR-like"/>
    <property type="match status" value="1"/>
</dbReference>
<feature type="region of interest" description="Disordered" evidence="1">
    <location>
        <begin position="131"/>
        <end position="203"/>
    </location>
</feature>
<dbReference type="EMBL" id="JAVFHQ010000050">
    <property type="protein sequence ID" value="KAK4541670.1"/>
    <property type="molecule type" value="Genomic_DNA"/>
</dbReference>
<evidence type="ECO:0008006" key="5">
    <source>
        <dbReference type="Google" id="ProtNLM"/>
    </source>
</evidence>
<keyword evidence="2" id="KW-0812">Transmembrane</keyword>
<reference evidence="3 4" key="1">
    <citation type="submission" date="2021-11" db="EMBL/GenBank/DDBJ databases">
        <title>Black yeast isolated from Biological Soil Crust.</title>
        <authorList>
            <person name="Kurbessoian T."/>
        </authorList>
    </citation>
    <scope>NUCLEOTIDE SEQUENCE [LARGE SCALE GENOMIC DNA]</scope>
    <source>
        <strain evidence="3 4">CCFEE 5522</strain>
    </source>
</reference>
<evidence type="ECO:0000256" key="1">
    <source>
        <dbReference type="SAM" id="MobiDB-lite"/>
    </source>
</evidence>
<comment type="caution">
    <text evidence="3">The sequence shown here is derived from an EMBL/GenBank/DDBJ whole genome shotgun (WGS) entry which is preliminary data.</text>
</comment>
<dbReference type="PANTHER" id="PTHR16861">
    <property type="entry name" value="GLYCOPROTEIN 38"/>
    <property type="match status" value="1"/>
</dbReference>
<dbReference type="PANTHER" id="PTHR16861:SF4">
    <property type="entry name" value="SH3 DOMAIN PROTEIN (AFU_ORTHOLOGUE AFUA_1G13610)"/>
    <property type="match status" value="1"/>
</dbReference>
<keyword evidence="2" id="KW-1133">Transmembrane helix</keyword>
<gene>
    <name evidence="3" type="ORF">LTR36_007814</name>
</gene>
<dbReference type="AlphaFoldDB" id="A0AAV9J9K6"/>
<keyword evidence="4" id="KW-1185">Reference proteome</keyword>
<accession>A0AAV9J9K6</accession>
<sequence length="203" mass="21528">MVEFSQSDPFERGLGIFDMTEMTWSSSYDANAAKYQTPDVIKSSIAANGSTPTSWDDEALAQIFTPTKESTSDATQSSTPSSSTTATTSPTPKPVSSMSAGAIAGIVIGAIAGLVILALLAWFLIRRRGRNSQAQKEKEPDHSTSPPEMDGQGTAHEADSRSYMNELPSQQQDPFELGGDHQRGTKTEGGGLQATELPAEVPS</sequence>
<proteinExistence type="predicted"/>
<evidence type="ECO:0000313" key="3">
    <source>
        <dbReference type="EMBL" id="KAK4541670.1"/>
    </source>
</evidence>
<feature type="compositionally biased region" description="Low complexity" evidence="1">
    <location>
        <begin position="72"/>
        <end position="97"/>
    </location>
</feature>
<feature type="region of interest" description="Disordered" evidence="1">
    <location>
        <begin position="66"/>
        <end position="97"/>
    </location>
</feature>